<keyword evidence="1" id="KW-1133">Transmembrane helix</keyword>
<feature type="transmembrane region" description="Helical" evidence="1">
    <location>
        <begin position="288"/>
        <end position="307"/>
    </location>
</feature>
<evidence type="ECO:0000313" key="2">
    <source>
        <dbReference type="EMBL" id="NYI67887.1"/>
    </source>
</evidence>
<feature type="transmembrane region" description="Helical" evidence="1">
    <location>
        <begin position="56"/>
        <end position="77"/>
    </location>
</feature>
<dbReference type="PANTHER" id="PTHR23523:SF2">
    <property type="entry name" value="2-NITROIMIDAZOLE TRANSPORTER"/>
    <property type="match status" value="1"/>
</dbReference>
<name>A0A7Z0D2X7_9MICO</name>
<keyword evidence="1" id="KW-0472">Membrane</keyword>
<feature type="transmembrane region" description="Helical" evidence="1">
    <location>
        <begin position="169"/>
        <end position="189"/>
    </location>
</feature>
<reference evidence="2 3" key="1">
    <citation type="submission" date="2020-07" db="EMBL/GenBank/DDBJ databases">
        <title>Sequencing the genomes of 1000 actinobacteria strains.</title>
        <authorList>
            <person name="Klenk H.-P."/>
        </authorList>
    </citation>
    <scope>NUCLEOTIDE SEQUENCE [LARGE SCALE GENOMIC DNA]</scope>
    <source>
        <strain evidence="2 3">DSM 26341</strain>
    </source>
</reference>
<dbReference type="InterPro" id="IPR052524">
    <property type="entry name" value="MFS_Cyanate_Porter"/>
</dbReference>
<feature type="transmembrane region" description="Helical" evidence="1">
    <location>
        <begin position="375"/>
        <end position="396"/>
    </location>
</feature>
<dbReference type="InterPro" id="IPR036259">
    <property type="entry name" value="MFS_trans_sf"/>
</dbReference>
<dbReference type="RefSeq" id="WP_179428192.1">
    <property type="nucleotide sequence ID" value="NZ_JACBZP010000001.1"/>
</dbReference>
<protein>
    <submittedName>
        <fullName evidence="2">CP family cyanate transporter-like MFS transporter</fullName>
    </submittedName>
</protein>
<feature type="transmembrane region" description="Helical" evidence="1">
    <location>
        <begin position="313"/>
        <end position="333"/>
    </location>
</feature>
<dbReference type="InterPro" id="IPR011701">
    <property type="entry name" value="MFS"/>
</dbReference>
<comment type="caution">
    <text evidence="2">The sequence shown here is derived from an EMBL/GenBank/DDBJ whole genome shotgun (WGS) entry which is preliminary data.</text>
</comment>
<evidence type="ECO:0000313" key="3">
    <source>
        <dbReference type="Proteomes" id="UP000539111"/>
    </source>
</evidence>
<dbReference type="Proteomes" id="UP000539111">
    <property type="component" value="Unassembled WGS sequence"/>
</dbReference>
<dbReference type="EMBL" id="JACBZP010000001">
    <property type="protein sequence ID" value="NYI67887.1"/>
    <property type="molecule type" value="Genomic_DNA"/>
</dbReference>
<dbReference type="AlphaFoldDB" id="A0A7Z0D2X7"/>
<proteinExistence type="predicted"/>
<feature type="transmembrane region" description="Helical" evidence="1">
    <location>
        <begin position="345"/>
        <end position="369"/>
    </location>
</feature>
<feature type="transmembrane region" description="Helical" evidence="1">
    <location>
        <begin position="107"/>
        <end position="129"/>
    </location>
</feature>
<sequence length="410" mass="42724">MTVEPAPARILGSRRWLLVIGIMVLAANLRCSITSVGPVLDFIAADLHMSSGTAGLLTSIPLLGFAAFSPIAPLVAARWGMERTLWAAVALLGCAIVLRSVPAPGMIWAGTVGLGGAIAFINVLLPPLLKRDFPNRIGQLTGIYSAVQGGVAALASGIAVPMAGADGQAWRLSLGIWAGLALIGLAVFAPQLAKRSAPPTGATGIETVGAAARYRSPWGSALAWQVTIFMGVQSMMFFVTAAWVPSIEQAMGGSATRAGWHLFLFQLVGLLTSLLTSTLIHRVRDQRGLCIAGTLCSAVEFTGILLFPQAMVVWMIFAGLGSGSCIVLGLSLFGLRTEHHRQAAALSGMAQSIGYLIAACGPTMFGLLHDLGSGWTLPITAIEVCLAVQLVMATLAGRDRFIGVRRVTGS</sequence>
<feature type="transmembrane region" description="Helical" evidence="1">
    <location>
        <begin position="84"/>
        <end position="101"/>
    </location>
</feature>
<feature type="transmembrane region" description="Helical" evidence="1">
    <location>
        <begin position="141"/>
        <end position="163"/>
    </location>
</feature>
<dbReference type="CDD" id="cd17339">
    <property type="entry name" value="MFS_NIMT_CynX_like"/>
    <property type="match status" value="1"/>
</dbReference>
<feature type="transmembrane region" description="Helical" evidence="1">
    <location>
        <begin position="222"/>
        <end position="246"/>
    </location>
</feature>
<feature type="transmembrane region" description="Helical" evidence="1">
    <location>
        <begin position="258"/>
        <end position="276"/>
    </location>
</feature>
<dbReference type="Pfam" id="PF07690">
    <property type="entry name" value="MFS_1"/>
    <property type="match status" value="1"/>
</dbReference>
<dbReference type="PANTHER" id="PTHR23523">
    <property type="match status" value="1"/>
</dbReference>
<accession>A0A7Z0D2X7</accession>
<gene>
    <name evidence="2" type="ORF">BJY26_002193</name>
</gene>
<feature type="transmembrane region" description="Helical" evidence="1">
    <location>
        <begin position="16"/>
        <end position="36"/>
    </location>
</feature>
<keyword evidence="1" id="KW-0812">Transmembrane</keyword>
<evidence type="ECO:0000256" key="1">
    <source>
        <dbReference type="SAM" id="Phobius"/>
    </source>
</evidence>
<keyword evidence="3" id="KW-1185">Reference proteome</keyword>
<dbReference type="GO" id="GO:0022857">
    <property type="term" value="F:transmembrane transporter activity"/>
    <property type="evidence" value="ECO:0007669"/>
    <property type="project" value="InterPro"/>
</dbReference>
<dbReference type="Gene3D" id="1.20.1250.20">
    <property type="entry name" value="MFS general substrate transporter like domains"/>
    <property type="match status" value="2"/>
</dbReference>
<organism evidence="2 3">
    <name type="scientific">Spelaeicoccus albus</name>
    <dbReference type="NCBI Taxonomy" id="1280376"/>
    <lineage>
        <taxon>Bacteria</taxon>
        <taxon>Bacillati</taxon>
        <taxon>Actinomycetota</taxon>
        <taxon>Actinomycetes</taxon>
        <taxon>Micrococcales</taxon>
        <taxon>Brevibacteriaceae</taxon>
        <taxon>Spelaeicoccus</taxon>
    </lineage>
</organism>
<dbReference type="SUPFAM" id="SSF103473">
    <property type="entry name" value="MFS general substrate transporter"/>
    <property type="match status" value="1"/>
</dbReference>